<evidence type="ECO:0000256" key="4">
    <source>
        <dbReference type="PIRSR" id="PIRSR617939-2"/>
    </source>
</evidence>
<dbReference type="AlphaFoldDB" id="A0AAW2Z775"/>
<dbReference type="PANTHER" id="PTHR12935">
    <property type="entry name" value="GAMMA-GLUTAMYLCYCLOTRANSFERASE"/>
    <property type="match status" value="1"/>
</dbReference>
<dbReference type="Pfam" id="PF06094">
    <property type="entry name" value="GGACT"/>
    <property type="match status" value="1"/>
</dbReference>
<dbReference type="InterPro" id="IPR013024">
    <property type="entry name" value="GGCT-like"/>
</dbReference>
<gene>
    <name evidence="6" type="ORF">AKO1_011688</name>
</gene>
<keyword evidence="2" id="KW-0456">Lyase</keyword>
<feature type="binding site" evidence="4">
    <location>
        <begin position="9"/>
        <end position="14"/>
    </location>
    <ligand>
        <name>substrate</name>
    </ligand>
</feature>
<evidence type="ECO:0000259" key="5">
    <source>
        <dbReference type="Pfam" id="PF06094"/>
    </source>
</evidence>
<protein>
    <recommendedName>
        <fullName evidence="1">gamma-glutamylcyclotransferase</fullName>
        <ecNumber evidence="1">4.3.2.9</ecNumber>
    </recommendedName>
</protein>
<dbReference type="SUPFAM" id="SSF110857">
    <property type="entry name" value="Gamma-glutamyl cyclotransferase-like"/>
    <property type="match status" value="1"/>
</dbReference>
<evidence type="ECO:0000256" key="2">
    <source>
        <dbReference type="ARBA" id="ARBA00023239"/>
    </source>
</evidence>
<dbReference type="PANTHER" id="PTHR12935:SF0">
    <property type="entry name" value="GAMMA-GLUTAMYLCYCLOTRANSFERASE"/>
    <property type="match status" value="1"/>
</dbReference>
<dbReference type="GO" id="GO:0003839">
    <property type="term" value="F:gamma-glutamylcyclotransferase activity"/>
    <property type="evidence" value="ECO:0007669"/>
    <property type="project" value="UniProtKB-EC"/>
</dbReference>
<dbReference type="InterPro" id="IPR009288">
    <property type="entry name" value="AIG2-like_dom"/>
</dbReference>
<proteinExistence type="predicted"/>
<comment type="caution">
    <text evidence="6">The sequence shown here is derived from an EMBL/GenBank/DDBJ whole genome shotgun (WGS) entry which is preliminary data.</text>
</comment>
<sequence>MEEPKFTWYFGYGSNMNQAQLKSGKQISPLESYPAHLDGWRLVFNLKPILNAFGCMGNIREDKDAVVHGVLHKFTLEDLEKMDKFEMTYKRVLLPVTTYDGKKIDANVYIIFPGHPQFGPDGSPSQRYKSILLHGAKSSQLKDEYIKFLDEVVVCPFDYDKMRVKNVPTRVLSREEVRNDPMLFSFMGHVFDLSNFESVRQLFNASEFFRGKAREYVVLRLMPAEGDITPPPVPDKFTDMTESQLDFLDTWLHAMELEWPVVGTCPLPVDQTDE</sequence>
<feature type="binding site" evidence="4">
    <location>
        <position position="128"/>
    </location>
    <ligand>
        <name>substrate</name>
    </ligand>
</feature>
<evidence type="ECO:0000256" key="1">
    <source>
        <dbReference type="ARBA" id="ARBA00012346"/>
    </source>
</evidence>
<dbReference type="Gene3D" id="3.10.490.10">
    <property type="entry name" value="Gamma-glutamyl cyclotransferase-like"/>
    <property type="match status" value="1"/>
</dbReference>
<organism evidence="6 7">
    <name type="scientific">Acrasis kona</name>
    <dbReference type="NCBI Taxonomy" id="1008807"/>
    <lineage>
        <taxon>Eukaryota</taxon>
        <taxon>Discoba</taxon>
        <taxon>Heterolobosea</taxon>
        <taxon>Tetramitia</taxon>
        <taxon>Eutetramitia</taxon>
        <taxon>Acrasidae</taxon>
        <taxon>Acrasis</taxon>
    </lineage>
</organism>
<evidence type="ECO:0000313" key="7">
    <source>
        <dbReference type="Proteomes" id="UP001431209"/>
    </source>
</evidence>
<evidence type="ECO:0000256" key="3">
    <source>
        <dbReference type="PIRSR" id="PIRSR617939-1"/>
    </source>
</evidence>
<dbReference type="CDD" id="cd06661">
    <property type="entry name" value="GGCT_like"/>
    <property type="match status" value="1"/>
</dbReference>
<dbReference type="Proteomes" id="UP001431209">
    <property type="component" value="Unassembled WGS sequence"/>
</dbReference>
<reference evidence="6 7" key="1">
    <citation type="submission" date="2024-03" db="EMBL/GenBank/DDBJ databases">
        <title>The Acrasis kona genome and developmental transcriptomes reveal deep origins of eukaryotic multicellular pathways.</title>
        <authorList>
            <person name="Sheikh S."/>
            <person name="Fu C.-J."/>
            <person name="Brown M.W."/>
            <person name="Baldauf S.L."/>
        </authorList>
    </citation>
    <scope>NUCLEOTIDE SEQUENCE [LARGE SCALE GENOMIC DNA]</scope>
    <source>
        <strain evidence="6 7">ATCC MYA-3509</strain>
    </source>
</reference>
<dbReference type="InterPro" id="IPR036568">
    <property type="entry name" value="GGCT-like_sf"/>
</dbReference>
<accession>A0AAW2Z775</accession>
<dbReference type="EMBL" id="JAOPGA020001124">
    <property type="protein sequence ID" value="KAL0485275.1"/>
    <property type="molecule type" value="Genomic_DNA"/>
</dbReference>
<dbReference type="EC" id="4.3.2.9" evidence="1"/>
<keyword evidence="7" id="KW-1185">Reference proteome</keyword>
<feature type="domain" description="Gamma-glutamylcyclotransferase AIG2-like" evidence="5">
    <location>
        <begin position="9"/>
        <end position="128"/>
    </location>
</feature>
<evidence type="ECO:0000313" key="6">
    <source>
        <dbReference type="EMBL" id="KAL0485275.1"/>
    </source>
</evidence>
<dbReference type="InterPro" id="IPR017939">
    <property type="entry name" value="G-Glutamylcylcotransferase"/>
</dbReference>
<name>A0AAW2Z775_9EUKA</name>
<feature type="active site" description="Proton acceptor" evidence="3">
    <location>
        <position position="86"/>
    </location>
</feature>